<dbReference type="PROSITE" id="PS51257">
    <property type="entry name" value="PROKAR_LIPOPROTEIN"/>
    <property type="match status" value="1"/>
</dbReference>
<name>A0AAV3Y6F5_9GAST</name>
<proteinExistence type="predicted"/>
<dbReference type="Pfam" id="PF00092">
    <property type="entry name" value="VWA"/>
    <property type="match status" value="1"/>
</dbReference>
<dbReference type="PRINTS" id="PR00453">
    <property type="entry name" value="VWFADOMAIN"/>
</dbReference>
<dbReference type="PANTHER" id="PTHR24020">
    <property type="entry name" value="COLLAGEN ALPHA"/>
    <property type="match status" value="1"/>
</dbReference>
<evidence type="ECO:0000313" key="3">
    <source>
        <dbReference type="EMBL" id="GFN78780.1"/>
    </source>
</evidence>
<gene>
    <name evidence="3" type="ORF">PoB_000528600</name>
</gene>
<evidence type="ECO:0000256" key="1">
    <source>
        <dbReference type="SAM" id="SignalP"/>
    </source>
</evidence>
<evidence type="ECO:0000313" key="4">
    <source>
        <dbReference type="Proteomes" id="UP000735302"/>
    </source>
</evidence>
<dbReference type="InterPro" id="IPR002035">
    <property type="entry name" value="VWF_A"/>
</dbReference>
<accession>A0AAV3Y6F5</accession>
<dbReference type="Gene3D" id="3.40.50.410">
    <property type="entry name" value="von Willebrand factor, type A domain"/>
    <property type="match status" value="1"/>
</dbReference>
<keyword evidence="3" id="KW-0176">Collagen</keyword>
<dbReference type="Proteomes" id="UP000735302">
    <property type="component" value="Unassembled WGS sequence"/>
</dbReference>
<comment type="caution">
    <text evidence="3">The sequence shown here is derived from an EMBL/GenBank/DDBJ whole genome shotgun (WGS) entry which is preliminary data.</text>
</comment>
<dbReference type="InterPro" id="IPR050525">
    <property type="entry name" value="ECM_Assembly_Org"/>
</dbReference>
<dbReference type="InterPro" id="IPR036465">
    <property type="entry name" value="vWFA_dom_sf"/>
</dbReference>
<reference evidence="3 4" key="1">
    <citation type="journal article" date="2021" name="Elife">
        <title>Chloroplast acquisition without the gene transfer in kleptoplastic sea slugs, Plakobranchus ocellatus.</title>
        <authorList>
            <person name="Maeda T."/>
            <person name="Takahashi S."/>
            <person name="Yoshida T."/>
            <person name="Shimamura S."/>
            <person name="Takaki Y."/>
            <person name="Nagai Y."/>
            <person name="Toyoda A."/>
            <person name="Suzuki Y."/>
            <person name="Arimoto A."/>
            <person name="Ishii H."/>
            <person name="Satoh N."/>
            <person name="Nishiyama T."/>
            <person name="Hasebe M."/>
            <person name="Maruyama T."/>
            <person name="Minagawa J."/>
            <person name="Obokata J."/>
            <person name="Shigenobu S."/>
        </authorList>
    </citation>
    <scope>NUCLEOTIDE SEQUENCE [LARGE SCALE GENOMIC DNA]</scope>
</reference>
<dbReference type="PROSITE" id="PS50234">
    <property type="entry name" value="VWFA"/>
    <property type="match status" value="1"/>
</dbReference>
<feature type="chain" id="PRO_5043921071" evidence="1">
    <location>
        <begin position="20"/>
        <end position="357"/>
    </location>
</feature>
<feature type="domain" description="VWFA" evidence="2">
    <location>
        <begin position="48"/>
        <end position="219"/>
    </location>
</feature>
<dbReference type="SMART" id="SM00327">
    <property type="entry name" value="VWA"/>
    <property type="match status" value="1"/>
</dbReference>
<dbReference type="EMBL" id="BLXT01000600">
    <property type="protein sequence ID" value="GFN78780.1"/>
    <property type="molecule type" value="Genomic_DNA"/>
</dbReference>
<protein>
    <submittedName>
        <fullName evidence="3">Collagen alpha-1(Xii) chain</fullName>
    </submittedName>
</protein>
<sequence>MGICFKNVISIVIFSSSCCSIFCMASSNHSSLGNFSSSTSACPGKEMDIFFLLDSSTSIWVVHYLEHLKFVRDLVQRLDVSSAYTRVGVLSFSDKYKNPSVLRLTGSRNVVEEINIDNLPYLTGLTYTDKAIRYVRQLPIFRRNTVKVMVVLTNGESRDRAATTREAKLARRAGFYIFVVGMGIYTNTQEWRAIASDPDESFMWNVTNYQNLSNVANDLLHRVCYLTAINNTNFSKPHLERTKACRAKIPAILSFIAGESNPRRVLDVVGYVAENIDDRSKQVLVNFLMPSCPSKMTSGSVADFVSCSPKLVTQNRSPKLTQYLQQVVEINEDDLIFERVTVVFMDYDGTDAEHIDR</sequence>
<feature type="signal peptide" evidence="1">
    <location>
        <begin position="1"/>
        <end position="19"/>
    </location>
</feature>
<dbReference type="AlphaFoldDB" id="A0AAV3Y6F5"/>
<keyword evidence="4" id="KW-1185">Reference proteome</keyword>
<evidence type="ECO:0000259" key="2">
    <source>
        <dbReference type="PROSITE" id="PS50234"/>
    </source>
</evidence>
<organism evidence="3 4">
    <name type="scientific">Plakobranchus ocellatus</name>
    <dbReference type="NCBI Taxonomy" id="259542"/>
    <lineage>
        <taxon>Eukaryota</taxon>
        <taxon>Metazoa</taxon>
        <taxon>Spiralia</taxon>
        <taxon>Lophotrochozoa</taxon>
        <taxon>Mollusca</taxon>
        <taxon>Gastropoda</taxon>
        <taxon>Heterobranchia</taxon>
        <taxon>Euthyneura</taxon>
        <taxon>Panpulmonata</taxon>
        <taxon>Sacoglossa</taxon>
        <taxon>Placobranchoidea</taxon>
        <taxon>Plakobranchidae</taxon>
        <taxon>Plakobranchus</taxon>
    </lineage>
</organism>
<dbReference type="SUPFAM" id="SSF53300">
    <property type="entry name" value="vWA-like"/>
    <property type="match status" value="1"/>
</dbReference>
<keyword evidence="1" id="KW-0732">Signal</keyword>
<dbReference type="GO" id="GO:0005581">
    <property type="term" value="C:collagen trimer"/>
    <property type="evidence" value="ECO:0007669"/>
    <property type="project" value="UniProtKB-KW"/>
</dbReference>
<dbReference type="PANTHER" id="PTHR24020:SF84">
    <property type="entry name" value="VWFA DOMAIN-CONTAINING PROTEIN"/>
    <property type="match status" value="1"/>
</dbReference>